<feature type="compositionally biased region" description="Basic and acidic residues" evidence="1">
    <location>
        <begin position="492"/>
        <end position="501"/>
    </location>
</feature>
<evidence type="ECO:0000256" key="1">
    <source>
        <dbReference type="SAM" id="MobiDB-lite"/>
    </source>
</evidence>
<name>A0A843XDU8_COLES</name>
<reference evidence="2" key="1">
    <citation type="submission" date="2017-07" db="EMBL/GenBank/DDBJ databases">
        <title>Taro Niue Genome Assembly and Annotation.</title>
        <authorList>
            <person name="Atibalentja N."/>
            <person name="Keating K."/>
            <person name="Fields C.J."/>
        </authorList>
    </citation>
    <scope>NUCLEOTIDE SEQUENCE</scope>
    <source>
        <strain evidence="2">Niue_2</strain>
        <tissue evidence="2">Leaf</tissue>
    </source>
</reference>
<proteinExistence type="predicted"/>
<dbReference type="Proteomes" id="UP000652761">
    <property type="component" value="Unassembled WGS sequence"/>
</dbReference>
<gene>
    <name evidence="2" type="ORF">Taro_050598</name>
</gene>
<dbReference type="EMBL" id="NMUH01007655">
    <property type="protein sequence ID" value="MQM17624.1"/>
    <property type="molecule type" value="Genomic_DNA"/>
</dbReference>
<comment type="caution">
    <text evidence="2">The sequence shown here is derived from an EMBL/GenBank/DDBJ whole genome shotgun (WGS) entry which is preliminary data.</text>
</comment>
<evidence type="ECO:0000313" key="3">
    <source>
        <dbReference type="Proteomes" id="UP000652761"/>
    </source>
</evidence>
<protein>
    <submittedName>
        <fullName evidence="2">Uncharacterized protein</fullName>
    </submittedName>
</protein>
<accession>A0A843XDU8</accession>
<evidence type="ECO:0000313" key="2">
    <source>
        <dbReference type="EMBL" id="MQM17624.1"/>
    </source>
</evidence>
<sequence>MVYIVWDPKDMFFSLLHFVNAVHSAAKIVSMKEAFEISCRQSQLPLSTAMPSHTPGFEACVHLSTASTPAVDSHDLPEPSISKLSASVDRLKSVVDGYHFKCNPASSFNILHEHVHSTNVRGTHASASFPYFQHTLSFLSQPQLSLSRVPDLDFSLSWIFSSSCIFLSSEIFSPPTSSFSWLPRENVLLPVAVPSLQKPTKAPGFLPSAEANIGTTVYPNSSSLQICTSSKFSTPSPSFPTPLCGFRLFGRHVPRSAAPIRHPRLNHFLLLPQAIVSCLSLPPASFFLGSPARFRAMTFPGRTLPKAPSTRGGKGARVFDEVRTNRRAGKRSPFHRGRVRRPSKEHPCISFDGQSEGTLDGGGGLTLGRGKATASGDGFDNPSPQAPRSQGGDCLIRASVSRKHTEALRAGRASSNNEAAALRRTIEDASKHLVECELTLAVFNRGVTKAEAEAWMAESEREENRESGGVQRRQRRWSAATLLGAPTAARESGSDGERGGRGCEGGWEGGSRDCRDRSICAVP</sequence>
<feature type="compositionally biased region" description="Basic and acidic residues" evidence="1">
    <location>
        <begin position="510"/>
        <end position="523"/>
    </location>
</feature>
<organism evidence="2 3">
    <name type="scientific">Colocasia esculenta</name>
    <name type="common">Wild taro</name>
    <name type="synonym">Arum esculentum</name>
    <dbReference type="NCBI Taxonomy" id="4460"/>
    <lineage>
        <taxon>Eukaryota</taxon>
        <taxon>Viridiplantae</taxon>
        <taxon>Streptophyta</taxon>
        <taxon>Embryophyta</taxon>
        <taxon>Tracheophyta</taxon>
        <taxon>Spermatophyta</taxon>
        <taxon>Magnoliopsida</taxon>
        <taxon>Liliopsida</taxon>
        <taxon>Araceae</taxon>
        <taxon>Aroideae</taxon>
        <taxon>Colocasieae</taxon>
        <taxon>Colocasia</taxon>
    </lineage>
</organism>
<keyword evidence="3" id="KW-1185">Reference proteome</keyword>
<feature type="region of interest" description="Disordered" evidence="1">
    <location>
        <begin position="458"/>
        <end position="523"/>
    </location>
</feature>
<feature type="compositionally biased region" description="Basic residues" evidence="1">
    <location>
        <begin position="325"/>
        <end position="341"/>
    </location>
</feature>
<feature type="region of interest" description="Disordered" evidence="1">
    <location>
        <begin position="303"/>
        <end position="392"/>
    </location>
</feature>
<dbReference type="AlphaFoldDB" id="A0A843XDU8"/>